<keyword evidence="3" id="KW-1185">Reference proteome</keyword>
<sequence length="328" mass="37543">MEIEAQPALITTAGAPFNDPTDSVDLVIRTADNVDFFVLSGLLSLRSPLSFFRHALQSNRHTEERDGFPVLEVKEDSDTFRTILLLCYPHENIQIESIEKLLAVGVALEKYCMDYAIGRFEQIVIASPLIRRQALRLFVLAFRKGWRKLGEAAAKKMLFIPLNKEVAIEELNDIPALQYVILRDYHRKCSDAAQVDPKSQDILFWINPKDAKSFKFLGRHPSDILRLQCKDLVNVKMRGIDGDRRVDVHSWTCDYIREVSQKLRETPCPEMALDDKIISRAVFSSGEQCRIGNWKDIAVSEIQAFAQLLSKEIGRRINEVPLDIKWTK</sequence>
<dbReference type="InterPro" id="IPR000210">
    <property type="entry name" value="BTB/POZ_dom"/>
</dbReference>
<dbReference type="Pfam" id="PF00651">
    <property type="entry name" value="BTB"/>
    <property type="match status" value="1"/>
</dbReference>
<proteinExistence type="predicted"/>
<accession>A0A2H3DS47</accession>
<name>A0A2H3DS47_ARMGA</name>
<dbReference type="OMA" id="MDYAIGR"/>
<dbReference type="InParanoid" id="A0A2H3DS47"/>
<evidence type="ECO:0000259" key="1">
    <source>
        <dbReference type="Pfam" id="PF00651"/>
    </source>
</evidence>
<dbReference type="OrthoDB" id="3357985at2759"/>
<protein>
    <recommendedName>
        <fullName evidence="1">BTB domain-containing protein</fullName>
    </recommendedName>
</protein>
<gene>
    <name evidence="2" type="ORF">ARMGADRAFT_992322</name>
</gene>
<dbReference type="STRING" id="47427.A0A2H3DS47"/>
<dbReference type="EMBL" id="KZ293656">
    <property type="protein sequence ID" value="PBK93678.1"/>
    <property type="molecule type" value="Genomic_DNA"/>
</dbReference>
<feature type="domain" description="BTB" evidence="1">
    <location>
        <begin position="20"/>
        <end position="117"/>
    </location>
</feature>
<dbReference type="AlphaFoldDB" id="A0A2H3DS47"/>
<dbReference type="Proteomes" id="UP000217790">
    <property type="component" value="Unassembled WGS sequence"/>
</dbReference>
<organism evidence="2 3">
    <name type="scientific">Armillaria gallica</name>
    <name type="common">Bulbous honey fungus</name>
    <name type="synonym">Armillaria bulbosa</name>
    <dbReference type="NCBI Taxonomy" id="47427"/>
    <lineage>
        <taxon>Eukaryota</taxon>
        <taxon>Fungi</taxon>
        <taxon>Dikarya</taxon>
        <taxon>Basidiomycota</taxon>
        <taxon>Agaricomycotina</taxon>
        <taxon>Agaricomycetes</taxon>
        <taxon>Agaricomycetidae</taxon>
        <taxon>Agaricales</taxon>
        <taxon>Marasmiineae</taxon>
        <taxon>Physalacriaceae</taxon>
        <taxon>Armillaria</taxon>
    </lineage>
</organism>
<evidence type="ECO:0000313" key="2">
    <source>
        <dbReference type="EMBL" id="PBK93678.1"/>
    </source>
</evidence>
<reference evidence="3" key="1">
    <citation type="journal article" date="2017" name="Nat. Ecol. Evol.">
        <title>Genome expansion and lineage-specific genetic innovations in the forest pathogenic fungi Armillaria.</title>
        <authorList>
            <person name="Sipos G."/>
            <person name="Prasanna A.N."/>
            <person name="Walter M.C."/>
            <person name="O'Connor E."/>
            <person name="Balint B."/>
            <person name="Krizsan K."/>
            <person name="Kiss B."/>
            <person name="Hess J."/>
            <person name="Varga T."/>
            <person name="Slot J."/>
            <person name="Riley R."/>
            <person name="Boka B."/>
            <person name="Rigling D."/>
            <person name="Barry K."/>
            <person name="Lee J."/>
            <person name="Mihaltcheva S."/>
            <person name="LaButti K."/>
            <person name="Lipzen A."/>
            <person name="Waldron R."/>
            <person name="Moloney N.M."/>
            <person name="Sperisen C."/>
            <person name="Kredics L."/>
            <person name="Vagvoelgyi C."/>
            <person name="Patrignani A."/>
            <person name="Fitzpatrick D."/>
            <person name="Nagy I."/>
            <person name="Doyle S."/>
            <person name="Anderson J.B."/>
            <person name="Grigoriev I.V."/>
            <person name="Gueldener U."/>
            <person name="Muensterkoetter M."/>
            <person name="Nagy L.G."/>
        </authorList>
    </citation>
    <scope>NUCLEOTIDE SEQUENCE [LARGE SCALE GENOMIC DNA]</scope>
    <source>
        <strain evidence="3">Ar21-2</strain>
    </source>
</reference>
<evidence type="ECO:0000313" key="3">
    <source>
        <dbReference type="Proteomes" id="UP000217790"/>
    </source>
</evidence>